<dbReference type="AlphaFoldDB" id="A0AA86QB55"/>
<reference evidence="2 3" key="2">
    <citation type="submission" date="2024-07" db="EMBL/GenBank/DDBJ databases">
        <authorList>
            <person name="Akdeniz Z."/>
        </authorList>
    </citation>
    <scope>NUCLEOTIDE SEQUENCE [LARGE SCALE GENOMIC DNA]</scope>
</reference>
<reference evidence="1" key="1">
    <citation type="submission" date="2023-06" db="EMBL/GenBank/DDBJ databases">
        <authorList>
            <person name="Kurt Z."/>
        </authorList>
    </citation>
    <scope>NUCLEOTIDE SEQUENCE</scope>
</reference>
<comment type="caution">
    <text evidence="1">The sequence shown here is derived from an EMBL/GenBank/DDBJ whole genome shotgun (WGS) entry which is preliminary data.</text>
</comment>
<evidence type="ECO:0000313" key="1">
    <source>
        <dbReference type="EMBL" id="CAI9955771.1"/>
    </source>
</evidence>
<sequence>MRSLIKDLPLELYDEVYPDKKISQLQPSTRFYQGEEELAKRVWCEKNLATVHTSIFEAKKDEIQPILARERAHNQYQRIDFEDVLEKNVIRFSQVLTVSKSLPDIKKTPRRQLNKNNVEKTKNSNLGLKVYQIEKVKK</sequence>
<gene>
    <name evidence="1" type="ORF">HINF_LOCUS43416</name>
    <name evidence="2" type="ORF">HINF_LOCUS66871</name>
</gene>
<protein>
    <submittedName>
        <fullName evidence="2">Hypothetical_protein</fullName>
    </submittedName>
</protein>
<dbReference type="EMBL" id="CAXDID020000456">
    <property type="protein sequence ID" value="CAL6093249.1"/>
    <property type="molecule type" value="Genomic_DNA"/>
</dbReference>
<proteinExistence type="predicted"/>
<dbReference type="Proteomes" id="UP001642409">
    <property type="component" value="Unassembled WGS sequence"/>
</dbReference>
<evidence type="ECO:0000313" key="3">
    <source>
        <dbReference type="Proteomes" id="UP001642409"/>
    </source>
</evidence>
<organism evidence="1">
    <name type="scientific">Hexamita inflata</name>
    <dbReference type="NCBI Taxonomy" id="28002"/>
    <lineage>
        <taxon>Eukaryota</taxon>
        <taxon>Metamonada</taxon>
        <taxon>Diplomonadida</taxon>
        <taxon>Hexamitidae</taxon>
        <taxon>Hexamitinae</taxon>
        <taxon>Hexamita</taxon>
    </lineage>
</organism>
<name>A0AA86QB55_9EUKA</name>
<evidence type="ECO:0000313" key="2">
    <source>
        <dbReference type="EMBL" id="CAL6093249.1"/>
    </source>
</evidence>
<keyword evidence="3" id="KW-1185">Reference proteome</keyword>
<accession>A0AA86QB55</accession>
<dbReference type="EMBL" id="CATOUU010000867">
    <property type="protein sequence ID" value="CAI9955771.1"/>
    <property type="molecule type" value="Genomic_DNA"/>
</dbReference>